<protein>
    <submittedName>
        <fullName evidence="3">Uncharacterized protein</fullName>
    </submittedName>
</protein>
<feature type="transmembrane region" description="Helical" evidence="2">
    <location>
        <begin position="6"/>
        <end position="31"/>
    </location>
</feature>
<reference evidence="3 4" key="1">
    <citation type="submission" date="2023-04" db="EMBL/GenBank/DDBJ databases">
        <title>Marinoamorphus aggregata gen. nov., sp. Nov., isolate from tissue of brittle star Ophioplocus japonicus.</title>
        <authorList>
            <person name="Kawano K."/>
            <person name="Sawayama S."/>
            <person name="Nakagawa S."/>
        </authorList>
    </citation>
    <scope>NUCLEOTIDE SEQUENCE [LARGE SCALE GENOMIC DNA]</scope>
    <source>
        <strain evidence="3 4">NKW23</strain>
    </source>
</reference>
<evidence type="ECO:0000313" key="3">
    <source>
        <dbReference type="EMBL" id="GMG82945.1"/>
    </source>
</evidence>
<keyword evidence="2" id="KW-0812">Transmembrane</keyword>
<dbReference type="RefSeq" id="WP_285671739.1">
    <property type="nucleotide sequence ID" value="NZ_BSYI01000014.1"/>
</dbReference>
<name>A0ABQ6LQN2_9RHOB</name>
<evidence type="ECO:0000313" key="4">
    <source>
        <dbReference type="Proteomes" id="UP001239909"/>
    </source>
</evidence>
<comment type="caution">
    <text evidence="3">The sequence shown here is derived from an EMBL/GenBank/DDBJ whole genome shotgun (WGS) entry which is preliminary data.</text>
</comment>
<keyword evidence="2" id="KW-0472">Membrane</keyword>
<sequence>MTAEALSWTLAALLFVAVLTGWLLHWIWCLMSRAVSSDRSRIADLTARLDAAEHARTEAERAMEEANRTLGARIAELEAALTAQAEAHEAELASHAAEQARLVESATREAEAAWDGLGNARRRIAELERALSEGG</sequence>
<keyword evidence="2" id="KW-1133">Transmembrane helix</keyword>
<evidence type="ECO:0000256" key="2">
    <source>
        <dbReference type="SAM" id="Phobius"/>
    </source>
</evidence>
<accession>A0ABQ6LQN2</accession>
<feature type="coiled-coil region" evidence="1">
    <location>
        <begin position="42"/>
        <end position="98"/>
    </location>
</feature>
<evidence type="ECO:0000256" key="1">
    <source>
        <dbReference type="SAM" id="Coils"/>
    </source>
</evidence>
<keyword evidence="4" id="KW-1185">Reference proteome</keyword>
<gene>
    <name evidence="3" type="ORF">LNKW23_21580</name>
</gene>
<organism evidence="3 4">
    <name type="scientific">Paralimibaculum aggregatum</name>
    <dbReference type="NCBI Taxonomy" id="3036245"/>
    <lineage>
        <taxon>Bacteria</taxon>
        <taxon>Pseudomonadati</taxon>
        <taxon>Pseudomonadota</taxon>
        <taxon>Alphaproteobacteria</taxon>
        <taxon>Rhodobacterales</taxon>
        <taxon>Paracoccaceae</taxon>
        <taxon>Paralimibaculum</taxon>
    </lineage>
</organism>
<keyword evidence="1" id="KW-0175">Coiled coil</keyword>
<proteinExistence type="predicted"/>
<dbReference type="Proteomes" id="UP001239909">
    <property type="component" value="Unassembled WGS sequence"/>
</dbReference>
<dbReference type="EMBL" id="BSYI01000014">
    <property type="protein sequence ID" value="GMG82945.1"/>
    <property type="molecule type" value="Genomic_DNA"/>
</dbReference>